<comment type="caution">
    <text evidence="1">The sequence shown here is derived from an EMBL/GenBank/DDBJ whole genome shotgun (WGS) entry which is preliminary data.</text>
</comment>
<accession>A0A835CJ12</accession>
<dbReference type="Proteomes" id="UP000634136">
    <property type="component" value="Unassembled WGS sequence"/>
</dbReference>
<organism evidence="1 2">
    <name type="scientific">Senna tora</name>
    <dbReference type="NCBI Taxonomy" id="362788"/>
    <lineage>
        <taxon>Eukaryota</taxon>
        <taxon>Viridiplantae</taxon>
        <taxon>Streptophyta</taxon>
        <taxon>Embryophyta</taxon>
        <taxon>Tracheophyta</taxon>
        <taxon>Spermatophyta</taxon>
        <taxon>Magnoliopsida</taxon>
        <taxon>eudicotyledons</taxon>
        <taxon>Gunneridae</taxon>
        <taxon>Pentapetalae</taxon>
        <taxon>rosids</taxon>
        <taxon>fabids</taxon>
        <taxon>Fabales</taxon>
        <taxon>Fabaceae</taxon>
        <taxon>Caesalpinioideae</taxon>
        <taxon>Cassia clade</taxon>
        <taxon>Senna</taxon>
    </lineage>
</organism>
<evidence type="ECO:0000313" key="2">
    <source>
        <dbReference type="Proteomes" id="UP000634136"/>
    </source>
</evidence>
<reference evidence="1" key="1">
    <citation type="submission" date="2020-09" db="EMBL/GenBank/DDBJ databases">
        <title>Genome-Enabled Discovery of Anthraquinone Biosynthesis in Senna tora.</title>
        <authorList>
            <person name="Kang S.-H."/>
            <person name="Pandey R.P."/>
            <person name="Lee C.-M."/>
            <person name="Sim J.-S."/>
            <person name="Jeong J.-T."/>
            <person name="Choi B.-S."/>
            <person name="Jung M."/>
            <person name="Ginzburg D."/>
            <person name="Zhao K."/>
            <person name="Won S.Y."/>
            <person name="Oh T.-J."/>
            <person name="Yu Y."/>
            <person name="Kim N.-H."/>
            <person name="Lee O.R."/>
            <person name="Lee T.-H."/>
            <person name="Bashyal P."/>
            <person name="Kim T.-S."/>
            <person name="Lee W.-H."/>
            <person name="Kawkins C."/>
            <person name="Kim C.-K."/>
            <person name="Kim J.S."/>
            <person name="Ahn B.O."/>
            <person name="Rhee S.Y."/>
            <person name="Sohng J.K."/>
        </authorList>
    </citation>
    <scope>NUCLEOTIDE SEQUENCE</scope>
    <source>
        <tissue evidence="1">Leaf</tissue>
    </source>
</reference>
<protein>
    <submittedName>
        <fullName evidence="1">Uncharacterized protein</fullName>
    </submittedName>
</protein>
<gene>
    <name evidence="1" type="ORF">G2W53_000999</name>
</gene>
<proteinExistence type="predicted"/>
<evidence type="ECO:0000313" key="1">
    <source>
        <dbReference type="EMBL" id="KAF7844094.1"/>
    </source>
</evidence>
<keyword evidence="2" id="KW-1185">Reference proteome</keyword>
<sequence length="94" mass="10585">MLWLPRLGVFNCFTVVRNDWLLHPTMAKLLAFIGLGQAGVHNQKGMTDRLITAWLKAGMSVQLKWCDRLTNHGEAQGRQESSVMVIGGWYSKQA</sequence>
<name>A0A835CJ12_9FABA</name>
<dbReference type="EMBL" id="JAAIUW010000001">
    <property type="protein sequence ID" value="KAF7844094.1"/>
    <property type="molecule type" value="Genomic_DNA"/>
</dbReference>
<dbReference type="AlphaFoldDB" id="A0A835CJ12"/>